<evidence type="ECO:0000313" key="7">
    <source>
        <dbReference type="EMBL" id="PHH62696.1"/>
    </source>
</evidence>
<dbReference type="GO" id="GO:0006351">
    <property type="term" value="P:DNA-templated transcription"/>
    <property type="evidence" value="ECO:0007669"/>
    <property type="project" value="InterPro"/>
</dbReference>
<dbReference type="GO" id="GO:0003677">
    <property type="term" value="F:DNA binding"/>
    <property type="evidence" value="ECO:0007669"/>
    <property type="project" value="InterPro"/>
</dbReference>
<comment type="subcellular location">
    <subcellularLocation>
        <location evidence="1">Nucleus</location>
        <location evidence="1">Nucleolus</location>
    </subcellularLocation>
</comment>
<comment type="caution">
    <text evidence="7">The sequence shown here is derived from an EMBL/GenBank/DDBJ whole genome shotgun (WGS) entry which is preliminary data.</text>
</comment>
<dbReference type="GO" id="GO:0005730">
    <property type="term" value="C:nucleolus"/>
    <property type="evidence" value="ECO:0007669"/>
    <property type="project" value="UniProtKB-SubCell"/>
</dbReference>
<feature type="region of interest" description="Disordered" evidence="6">
    <location>
        <begin position="1"/>
        <end position="27"/>
    </location>
</feature>
<gene>
    <name evidence="7" type="ORF">CDD81_6765</name>
</gene>
<evidence type="ECO:0008006" key="9">
    <source>
        <dbReference type="Google" id="ProtNLM"/>
    </source>
</evidence>
<dbReference type="EMBL" id="NJET01000065">
    <property type="protein sequence ID" value="PHH62696.1"/>
    <property type="molecule type" value="Genomic_DNA"/>
</dbReference>
<dbReference type="STRING" id="1399860.A0A2C5Y4T7"/>
<dbReference type="Proteomes" id="UP000226192">
    <property type="component" value="Unassembled WGS sequence"/>
</dbReference>
<evidence type="ECO:0000256" key="5">
    <source>
        <dbReference type="ARBA" id="ARBA00023242"/>
    </source>
</evidence>
<name>A0A2C5Y4T7_9HYPO</name>
<dbReference type="PANTHER" id="PTHR14440">
    <property type="entry name" value="DNA-DIRECTED RNA POLYMERASE I SUBUNIT RPA49"/>
    <property type="match status" value="1"/>
</dbReference>
<dbReference type="GO" id="GO:0000428">
    <property type="term" value="C:DNA-directed RNA polymerase complex"/>
    <property type="evidence" value="ECO:0007669"/>
    <property type="project" value="UniProtKB-KW"/>
</dbReference>
<organism evidence="7 8">
    <name type="scientific">Ophiocordyceps australis</name>
    <dbReference type="NCBI Taxonomy" id="1399860"/>
    <lineage>
        <taxon>Eukaryota</taxon>
        <taxon>Fungi</taxon>
        <taxon>Dikarya</taxon>
        <taxon>Ascomycota</taxon>
        <taxon>Pezizomycotina</taxon>
        <taxon>Sordariomycetes</taxon>
        <taxon>Hypocreomycetidae</taxon>
        <taxon>Hypocreales</taxon>
        <taxon>Ophiocordycipitaceae</taxon>
        <taxon>Ophiocordyceps</taxon>
    </lineage>
</organism>
<proteinExistence type="inferred from homology"/>
<evidence type="ECO:0000256" key="3">
    <source>
        <dbReference type="ARBA" id="ARBA00022478"/>
    </source>
</evidence>
<keyword evidence="3" id="KW-0240">DNA-directed RNA polymerase</keyword>
<evidence type="ECO:0000313" key="8">
    <source>
        <dbReference type="Proteomes" id="UP000226192"/>
    </source>
</evidence>
<protein>
    <recommendedName>
        <fullName evidence="9">DNA-directed RNA polymerase I subunit RPA49</fullName>
    </recommendedName>
</protein>
<sequence length="437" mass="48894">MGTASDKKRKRDDESAGNTKKRVTLEVPPSTVSVKSVLHPLSYPPVIVSCPGLEVPQNLVFHTHVHQGEPQSTPRWESSKDVGSREMELRSTGHPSIDYIAQEEEAGENRRLNHFLGIYDPKTGQVEIIEAKKMIVRGEVRARRASVASAAQEQSNVDSRTELVELFGTKKAKKMVSDRKINAFAPSTASGPSARREQADAALLSSVGAVTSGMATREELQAAVTEAKPIPRANLEASSIEQVYAPEDIIGRDILDQVPIRQWQEKAAQEEGIQTTSRFVAARVNALATDASAVDRLRVLRYLEFMLKMFRSSREQRGTYKLPSAEKLRDLLSPAPEPVLRSIRHQFSEKGVMRKFHADKLKAYCAVFACIVDNFEVDIHDLQEDLLLQSLPMKQYFSEIGAKVKQISCPTTKRKMNVAKLELPLDFPKQRRIGRRR</sequence>
<dbReference type="AlphaFoldDB" id="A0A2C5Y4T7"/>
<reference evidence="7 8" key="1">
    <citation type="submission" date="2017-06" db="EMBL/GenBank/DDBJ databases">
        <title>Ant-infecting Ophiocordyceps genomes reveal a high diversity of potential behavioral manipulation genes and a possible major role for enterotoxins.</title>
        <authorList>
            <person name="De Bekker C."/>
            <person name="Evans H.C."/>
            <person name="Brachmann A."/>
            <person name="Hughes D.P."/>
        </authorList>
    </citation>
    <scope>NUCLEOTIDE SEQUENCE [LARGE SCALE GENOMIC DNA]</scope>
    <source>
        <strain evidence="7 8">Map64</strain>
    </source>
</reference>
<evidence type="ECO:0000256" key="2">
    <source>
        <dbReference type="ARBA" id="ARBA00009430"/>
    </source>
</evidence>
<dbReference type="OrthoDB" id="532500at2759"/>
<keyword evidence="4" id="KW-0804">Transcription</keyword>
<evidence type="ECO:0000256" key="4">
    <source>
        <dbReference type="ARBA" id="ARBA00023163"/>
    </source>
</evidence>
<keyword evidence="8" id="KW-1185">Reference proteome</keyword>
<accession>A0A2C5Y4T7</accession>
<comment type="similarity">
    <text evidence="2">Belongs to the eukaryotic RPA49/POLR1E RNA polymerase subunit family.</text>
</comment>
<dbReference type="InterPro" id="IPR009668">
    <property type="entry name" value="RNA_pol-assoc_fac_A49-like"/>
</dbReference>
<keyword evidence="5" id="KW-0539">Nucleus</keyword>
<evidence type="ECO:0000256" key="6">
    <source>
        <dbReference type="SAM" id="MobiDB-lite"/>
    </source>
</evidence>
<dbReference type="Pfam" id="PF06870">
    <property type="entry name" value="RNA_pol_I_A49"/>
    <property type="match status" value="1"/>
</dbReference>
<evidence type="ECO:0000256" key="1">
    <source>
        <dbReference type="ARBA" id="ARBA00004604"/>
    </source>
</evidence>